<dbReference type="PIRSF" id="PIRSF016838">
    <property type="entry name" value="PafC"/>
    <property type="match status" value="1"/>
</dbReference>
<dbReference type="InterPro" id="IPR026881">
    <property type="entry name" value="WYL_dom"/>
</dbReference>
<dbReference type="EMBL" id="CADCUB010000001">
    <property type="protein sequence ID" value="CAA9302570.1"/>
    <property type="molecule type" value="Genomic_DNA"/>
</dbReference>
<evidence type="ECO:0000313" key="4">
    <source>
        <dbReference type="EMBL" id="CAA9302570.1"/>
    </source>
</evidence>
<feature type="domain" description="WCX" evidence="3">
    <location>
        <begin position="243"/>
        <end position="315"/>
    </location>
</feature>
<gene>
    <name evidence="4" type="ORF">AVDCRST_MAG07-979</name>
</gene>
<evidence type="ECO:0000259" key="2">
    <source>
        <dbReference type="Pfam" id="PF19187"/>
    </source>
</evidence>
<dbReference type="InterPro" id="IPR043839">
    <property type="entry name" value="PafC_HTH"/>
</dbReference>
<dbReference type="GO" id="GO:0003677">
    <property type="term" value="F:DNA binding"/>
    <property type="evidence" value="ECO:0007669"/>
    <property type="project" value="UniProtKB-KW"/>
</dbReference>
<dbReference type="Pfam" id="PF25583">
    <property type="entry name" value="WCX"/>
    <property type="match status" value="1"/>
</dbReference>
<feature type="domain" description="WYL" evidence="1">
    <location>
        <begin position="146"/>
        <end position="214"/>
    </location>
</feature>
<keyword evidence="4" id="KW-0238">DNA-binding</keyword>
<organism evidence="4">
    <name type="scientific">uncultured Frankineae bacterium</name>
    <dbReference type="NCBI Taxonomy" id="437475"/>
    <lineage>
        <taxon>Bacteria</taxon>
        <taxon>Bacillati</taxon>
        <taxon>Actinomycetota</taxon>
        <taxon>Actinomycetes</taxon>
        <taxon>Frankiales</taxon>
        <taxon>environmental samples</taxon>
    </lineage>
</organism>
<dbReference type="PANTHER" id="PTHR34580">
    <property type="match status" value="1"/>
</dbReference>
<name>A0A6J4KD57_9ACTN</name>
<feature type="domain" description="PafC HTH" evidence="2">
    <location>
        <begin position="10"/>
        <end position="123"/>
    </location>
</feature>
<evidence type="ECO:0000259" key="1">
    <source>
        <dbReference type="Pfam" id="PF13280"/>
    </source>
</evidence>
<dbReference type="AlphaFoldDB" id="A0A6J4KD57"/>
<sequence length="320" mass="34829">MTAAPGGTADQLPRLLALVPYLLARPGVRLAEVAATFGVTEDRLRKDLNLLWVCGLPGHGPGDLIDVEFEGDTITLTEPAGVTRPLRLTVDEALALVVALRALAETPGLVERDAVDRALAKVEQAAGAAAGPAHRVEVSVEGEDRVLPVVRTALAERRRLHLSYYVPGRDETTERDVDPVRLLLVQGRSYLEAWCRRAEGVRLFRLDRVADLQVLDAPAEPPVDLEPRELSEGLFRPSPDDLLVTLALRPGAAWVADYHPCESVVEQDDGGLVVTLRARDTSWVRRLVLRLGEQGQVLAPRELADAVRADARAALRAYEG</sequence>
<dbReference type="PANTHER" id="PTHR34580:SF1">
    <property type="entry name" value="PROTEIN PAFC"/>
    <property type="match status" value="1"/>
</dbReference>
<dbReference type="InterPro" id="IPR051534">
    <property type="entry name" value="CBASS_pafABC_assoc_protein"/>
</dbReference>
<reference evidence="4" key="1">
    <citation type="submission" date="2020-02" db="EMBL/GenBank/DDBJ databases">
        <authorList>
            <person name="Meier V. D."/>
        </authorList>
    </citation>
    <scope>NUCLEOTIDE SEQUENCE</scope>
    <source>
        <strain evidence="4">AVDCRST_MAG07</strain>
    </source>
</reference>
<protein>
    <submittedName>
        <fullName evidence="4">FIG019733: possible DNA-binding protein</fullName>
    </submittedName>
</protein>
<accession>A0A6J4KD57</accession>
<evidence type="ECO:0000259" key="3">
    <source>
        <dbReference type="Pfam" id="PF25583"/>
    </source>
</evidence>
<dbReference type="InterPro" id="IPR028349">
    <property type="entry name" value="PafC-like"/>
</dbReference>
<dbReference type="Pfam" id="PF13280">
    <property type="entry name" value="WYL"/>
    <property type="match status" value="1"/>
</dbReference>
<dbReference type="InterPro" id="IPR057727">
    <property type="entry name" value="WCX_dom"/>
</dbReference>
<dbReference type="Pfam" id="PF19187">
    <property type="entry name" value="HTH_PafC"/>
    <property type="match status" value="1"/>
</dbReference>
<dbReference type="PROSITE" id="PS52050">
    <property type="entry name" value="WYL"/>
    <property type="match status" value="1"/>
</dbReference>
<proteinExistence type="predicted"/>